<evidence type="ECO:0000256" key="1">
    <source>
        <dbReference type="ARBA" id="ARBA00023002"/>
    </source>
</evidence>
<dbReference type="Proteomes" id="UP000481861">
    <property type="component" value="Unassembled WGS sequence"/>
</dbReference>
<reference evidence="2 3" key="1">
    <citation type="submission" date="2020-01" db="EMBL/GenBank/DDBJ databases">
        <authorList>
            <consortium name="DOE Joint Genome Institute"/>
            <person name="Haridas S."/>
            <person name="Albert R."/>
            <person name="Binder M."/>
            <person name="Bloem J."/>
            <person name="Labutti K."/>
            <person name="Salamov A."/>
            <person name="Andreopoulos B."/>
            <person name="Baker S.E."/>
            <person name="Barry K."/>
            <person name="Bills G."/>
            <person name="Bluhm B.H."/>
            <person name="Cannon C."/>
            <person name="Castanera R."/>
            <person name="Culley D.E."/>
            <person name="Daum C."/>
            <person name="Ezra D."/>
            <person name="Gonzalez J.B."/>
            <person name="Henrissat B."/>
            <person name="Kuo A."/>
            <person name="Liang C."/>
            <person name="Lipzen A."/>
            <person name="Lutzoni F."/>
            <person name="Magnuson J."/>
            <person name="Mondo S."/>
            <person name="Nolan M."/>
            <person name="Ohm R."/>
            <person name="Pangilinan J."/>
            <person name="Park H.-J.H."/>
            <person name="Ramirez L."/>
            <person name="Alfaro M."/>
            <person name="Sun H."/>
            <person name="Tritt A."/>
            <person name="Yoshinaga Y."/>
            <person name="Zwiers L.-H.L."/>
            <person name="Turgeon B.G."/>
            <person name="Goodwin S.B."/>
            <person name="Spatafora J.W."/>
            <person name="Crous P.W."/>
            <person name="Grigoriev I.V."/>
        </authorList>
    </citation>
    <scope>NUCLEOTIDE SEQUENCE [LARGE SCALE GENOMIC DNA]</scope>
    <source>
        <strain evidence="2 3">CBS 611.86</strain>
    </source>
</reference>
<dbReference type="OrthoDB" id="542013at2759"/>
<evidence type="ECO:0000313" key="3">
    <source>
        <dbReference type="Proteomes" id="UP000481861"/>
    </source>
</evidence>
<dbReference type="Pfam" id="PF00106">
    <property type="entry name" value="adh_short"/>
    <property type="match status" value="1"/>
</dbReference>
<organism evidence="2 3">
    <name type="scientific">Massariosphaeria phaeospora</name>
    <dbReference type="NCBI Taxonomy" id="100035"/>
    <lineage>
        <taxon>Eukaryota</taxon>
        <taxon>Fungi</taxon>
        <taxon>Dikarya</taxon>
        <taxon>Ascomycota</taxon>
        <taxon>Pezizomycotina</taxon>
        <taxon>Dothideomycetes</taxon>
        <taxon>Pleosporomycetidae</taxon>
        <taxon>Pleosporales</taxon>
        <taxon>Pleosporales incertae sedis</taxon>
        <taxon>Massariosphaeria</taxon>
    </lineage>
</organism>
<dbReference type="InterPro" id="IPR002347">
    <property type="entry name" value="SDR_fam"/>
</dbReference>
<keyword evidence="1" id="KW-0560">Oxidoreductase</keyword>
<gene>
    <name evidence="2" type="ORF">BDV95DRAFT_572280</name>
</gene>
<proteinExistence type="predicted"/>
<dbReference type="GO" id="GO:0016491">
    <property type="term" value="F:oxidoreductase activity"/>
    <property type="evidence" value="ECO:0007669"/>
    <property type="project" value="UniProtKB-KW"/>
</dbReference>
<name>A0A7C8M5X2_9PLEO</name>
<accession>A0A7C8M5X2</accession>
<dbReference type="PANTHER" id="PTHR43157:SF31">
    <property type="entry name" value="PHOSPHATIDYLINOSITOL-GLYCAN BIOSYNTHESIS CLASS F PROTEIN"/>
    <property type="match status" value="1"/>
</dbReference>
<keyword evidence="3" id="KW-1185">Reference proteome</keyword>
<sequence length="332" mass="36375">MGFVLQFLKSQLFTKLPYPTSDFTGQTIIITGSNTGLGLEAARHIVRLGAAKVILAVRTIAKGEAAARDIIASTGVKQNVIEVWPLDLSDYESIKSFAARVQTLDRLDALCQNAGIMTSNFTFVQDNEGHITINVISSTLLGLLVLPKLKETSQRFGVRTRLSFVGSDLQYIAKYKEGEASGSIIDTLAKKEGIDMGDRYNVSKLLLLFNVRELAARSPLSPSSNVVINYLTPGACQSDLFRDDMGWLRAVIQGVLVKLIARTTEVGSRTLVHSVKPDIEDNAHGAFLMDCRVMPNGSNIDSPKGQKNQKRWIEEFFPKLESIAPGCTKVLN</sequence>
<dbReference type="PRINTS" id="PR00081">
    <property type="entry name" value="GDHRDH"/>
</dbReference>
<dbReference type="PANTHER" id="PTHR43157">
    <property type="entry name" value="PHOSPHATIDYLINOSITOL-GLYCAN BIOSYNTHESIS CLASS F PROTEIN-RELATED"/>
    <property type="match status" value="1"/>
</dbReference>
<dbReference type="InterPro" id="IPR036291">
    <property type="entry name" value="NAD(P)-bd_dom_sf"/>
</dbReference>
<evidence type="ECO:0000313" key="2">
    <source>
        <dbReference type="EMBL" id="KAF2871560.1"/>
    </source>
</evidence>
<protein>
    <recommendedName>
        <fullName evidence="4">Retinol dehydrogenase 12</fullName>
    </recommendedName>
</protein>
<comment type="caution">
    <text evidence="2">The sequence shown here is derived from an EMBL/GenBank/DDBJ whole genome shotgun (WGS) entry which is preliminary data.</text>
</comment>
<dbReference type="SUPFAM" id="SSF51735">
    <property type="entry name" value="NAD(P)-binding Rossmann-fold domains"/>
    <property type="match status" value="1"/>
</dbReference>
<dbReference type="AlphaFoldDB" id="A0A7C8M5X2"/>
<evidence type="ECO:0008006" key="4">
    <source>
        <dbReference type="Google" id="ProtNLM"/>
    </source>
</evidence>
<dbReference type="Gene3D" id="3.40.50.720">
    <property type="entry name" value="NAD(P)-binding Rossmann-like Domain"/>
    <property type="match status" value="1"/>
</dbReference>
<dbReference type="EMBL" id="JAADJZ010000011">
    <property type="protein sequence ID" value="KAF2871560.1"/>
    <property type="molecule type" value="Genomic_DNA"/>
</dbReference>